<dbReference type="SUPFAM" id="SSF56112">
    <property type="entry name" value="Protein kinase-like (PK-like)"/>
    <property type="match status" value="1"/>
</dbReference>
<reference evidence="1 2" key="1">
    <citation type="submission" date="2017-09" db="EMBL/GenBank/DDBJ databases">
        <title>Large-scale bioinformatics analysis of Bacillus genomes uncovers conserved roles of natural products in bacterial physiology.</title>
        <authorList>
            <consortium name="Agbiome Team Llc"/>
            <person name="Bleich R.M."/>
            <person name="Kirk G.J."/>
            <person name="Santa Maria K.C."/>
            <person name="Allen S.E."/>
            <person name="Farag S."/>
            <person name="Shank E.A."/>
            <person name="Bowers A."/>
        </authorList>
    </citation>
    <scope>NUCLEOTIDE SEQUENCE [LARGE SCALE GENOMIC DNA]</scope>
    <source>
        <strain evidence="1 2">AFS003229</strain>
    </source>
</reference>
<accession>A0AAX0SAU8</accession>
<sequence length="207" mass="23730">MNLENEIVDKLDKIHISKQSGSVELYNPTSFKLLGKGHQGAVFQIDENRCVKIYCVKQDLDRELHGLQLGGNIGICPKVYLSGKNFIVMEYLTYPTLFEYLDQNPLDKELTAKIIDVLDSFEQAGYNRFDHSARHIYVVPDGKMKVIDVVHMIKPQPVLLAKKLIGDMGVNAEDFVRFVQEISPKWYNRWVNDPDFPDLMTKVKGQV</sequence>
<dbReference type="AlphaFoldDB" id="A0AAX0SAU8"/>
<gene>
    <name evidence="1" type="ORF">CN689_00425</name>
</gene>
<dbReference type="InterPro" id="IPR011009">
    <property type="entry name" value="Kinase-like_dom_sf"/>
</dbReference>
<evidence type="ECO:0008006" key="3">
    <source>
        <dbReference type="Google" id="ProtNLM"/>
    </source>
</evidence>
<dbReference type="EMBL" id="NUEQ01000002">
    <property type="protein sequence ID" value="PEJ38253.1"/>
    <property type="molecule type" value="Genomic_DNA"/>
</dbReference>
<comment type="caution">
    <text evidence="1">The sequence shown here is derived from an EMBL/GenBank/DDBJ whole genome shotgun (WGS) entry which is preliminary data.</text>
</comment>
<evidence type="ECO:0000313" key="2">
    <source>
        <dbReference type="Proteomes" id="UP000220106"/>
    </source>
</evidence>
<protein>
    <recommendedName>
        <fullName evidence="3">Serine/threonine protein kinase</fullName>
    </recommendedName>
</protein>
<dbReference type="RefSeq" id="WP_098174474.1">
    <property type="nucleotide sequence ID" value="NZ_NUEQ01000002.1"/>
</dbReference>
<evidence type="ECO:0000313" key="1">
    <source>
        <dbReference type="EMBL" id="PEJ38253.1"/>
    </source>
</evidence>
<organism evidence="1 2">
    <name type="scientific">Peribacillus butanolivorans</name>
    <dbReference type="NCBI Taxonomy" id="421767"/>
    <lineage>
        <taxon>Bacteria</taxon>
        <taxon>Bacillati</taxon>
        <taxon>Bacillota</taxon>
        <taxon>Bacilli</taxon>
        <taxon>Bacillales</taxon>
        <taxon>Bacillaceae</taxon>
        <taxon>Peribacillus</taxon>
    </lineage>
</organism>
<dbReference type="Proteomes" id="UP000220106">
    <property type="component" value="Unassembled WGS sequence"/>
</dbReference>
<proteinExistence type="predicted"/>
<name>A0AAX0SAU8_9BACI</name>